<dbReference type="Gene3D" id="2.60.120.380">
    <property type="match status" value="1"/>
</dbReference>
<dbReference type="PANTHER" id="PTHR32305">
    <property type="match status" value="1"/>
</dbReference>
<sequence>MKKRILLLFALCFMTIGNTFGQTSDDIENLGSFSAPFSTKWGLYPPNYTDISTRYSFTLTRPLDIVVSHCESTLEGGTGIFLLDKDYMVLAANVGDYEHCVDGHAYVVAPCLLPGTYMIEMDWSPNVRGSVYTQLQGLSPNVIRSAKNIGEYNSYFNYIDTKDTSDPYIGYRSDDIYRNSVCYGFYLLCNMDITVSHCGSEMDETSLYLLDENGNDIRSTVGVAVEGACDNLGQAYSKRLNMPPGMYYVVSKGATRNGRITTRIMGTKTVEIPFVTEFAESIGNIGLYDPLFIYENTKDTNNPEVGYQGYDDYRSGVCYRFTLPRVMDAEIFHCGSEVEDTEVYLLDKNGNRLAYNDNYSGTNACDFLSAHLEMPSLAAGTYYVVSKGKSENGKITTHIICKSPETKIGSEDKNYILSRSFRDPYGATWQDKVDYFDEMGRIEETILVKGSAIENDLASLTEYDAFGRVEKQWLQVETWSAAGEGVYVSPEILKQRIRSTNCNDSAPYQLTKYESSPLDRPIREYGAGQDWHSKGKAVETIYQLTNVVGNDSLNCIRYQIKDVTENADTLVAISPAGNYPTGSLHVTRRTDEEGNAVLEFKNRFGQIVLNRQIVRAPYHEFYDTNYIYDEWGNLHVVLPPRASDYIKSGNLWNNASSFILRDYAYLYKYDKRFRITAKRLPGQDWIRYVYDKADYPVFTQDGEQRKRGEWSFSITDGLGRVCLTGVCKNTFELSQSALDTVVNVVCNDYTGLYKGYSLSGTSLIDAEILTVNYYDNYAFMGMNGFLSFANSDYEYTPLSGYGERSEDSAQSLLTGTLTAYRDSANLNILGYIPSVMYYDYRGRMIQSKSGNHLTEGFEKEYIAYDFTSNPLKRKHVHSAAGKGTQTEEYTYTYDHAGRQLLAKHSLNGGNPVILTDKYYDALGRLSDVCRHGNCGRLESWYDYNVRSWITAINGPLFSQKLYYNDKRSNGTNSVCYSGNISGMDWKVTSDNIQRGYDFTYDALSRLKTANYLESNNRKMNCFDTSYRYDKHGNITFLGRYGQTGIDTYEIIDSLYMVYNGNQLEAVEDMATASVYNNGFEFRNGVSSEVEYFYDANGNLTKDLNKNILDIQYNFLNLPRRITFGDGSNISYSYDATGKKLRTVHQAGDTNTTTDYCGNVIYENGIAKTLLVEGGYVSFSDNKYHYYIQDHQGNNRVVADENGNIEEVNHYYPFGGTFASSSSSVQAYKYNGKELDRKNGLDWYDYGARHYNAALGRWHVVDPMAEKYYSLSSYGYCNNNPIRYIDPTGMLYTGYAVDTNGYISKVNNEGGNSYDVLYSKEKYSSNTVKDYDKTGNKTGIQISKGILSGTEMKNMSSKQITGVMQSQEGRATGKTIKSHAYEVKSDNESLSIMNFLDKNTDVEWSNTLMNDNQGNSVNLITTSHENSTIGLGSYQIGKYTRLGFQVIRADHIHPGIGRTTPSKDNADIGNAKNILEDSPKAVFRILNNGKYYDYTNKVRK</sequence>
<evidence type="ECO:0000313" key="3">
    <source>
        <dbReference type="EMBL" id="KAA4396744.1"/>
    </source>
</evidence>
<dbReference type="Pfam" id="PF15659">
    <property type="entry name" value="Toxin-JAB1"/>
    <property type="match status" value="1"/>
</dbReference>
<evidence type="ECO:0000256" key="1">
    <source>
        <dbReference type="SAM" id="SignalP"/>
    </source>
</evidence>
<name>A0A6G0DU49_BACOV</name>
<dbReference type="InterPro" id="IPR028218">
    <property type="entry name" value="Toxin-JAB1"/>
</dbReference>
<dbReference type="Pfam" id="PF20041">
    <property type="entry name" value="DUF6443"/>
    <property type="match status" value="1"/>
</dbReference>
<proteinExistence type="predicted"/>
<accession>A0A6G0DU49</accession>
<protein>
    <recommendedName>
        <fullName evidence="2">DUF6443 domain-containing protein</fullName>
    </recommendedName>
</protein>
<dbReference type="NCBIfam" id="TIGR03696">
    <property type="entry name" value="Rhs_assc_core"/>
    <property type="match status" value="1"/>
</dbReference>
<feature type="domain" description="DUF6443" evidence="2">
    <location>
        <begin position="428"/>
        <end position="543"/>
    </location>
</feature>
<dbReference type="InterPro" id="IPR045619">
    <property type="entry name" value="DUF6443"/>
</dbReference>
<feature type="signal peptide" evidence="1">
    <location>
        <begin position="1"/>
        <end position="21"/>
    </location>
</feature>
<reference evidence="3" key="1">
    <citation type="journal article" date="2019" name="Nat. Med.">
        <title>A library of human gut bacterial isolates paired with longitudinal multiomics data enables mechanistic microbiome research.</title>
        <authorList>
            <person name="Poyet M."/>
            <person name="Groussin M."/>
            <person name="Gibbons S.M."/>
            <person name="Avila-Pacheco J."/>
            <person name="Jiang X."/>
            <person name="Kearney S.M."/>
            <person name="Perrotta A.R."/>
            <person name="Berdy B."/>
            <person name="Zhao S."/>
            <person name="Lieberman T.D."/>
            <person name="Swanson P.K."/>
            <person name="Smith M."/>
            <person name="Roesemann S."/>
            <person name="Alexander J.E."/>
            <person name="Rich S.A."/>
            <person name="Livny J."/>
            <person name="Vlamakis H."/>
            <person name="Clish C."/>
            <person name="Bullock K."/>
            <person name="Deik A."/>
            <person name="Scott J."/>
            <person name="Pierce K.A."/>
            <person name="Xavier R.J."/>
            <person name="Alm E.J."/>
        </authorList>
    </citation>
    <scope>NUCLEOTIDE SEQUENCE</scope>
    <source>
        <strain evidence="3">BIOML-A76</strain>
    </source>
</reference>
<evidence type="ECO:0000259" key="2">
    <source>
        <dbReference type="Pfam" id="PF20041"/>
    </source>
</evidence>
<dbReference type="InterPro" id="IPR050708">
    <property type="entry name" value="T6SS_VgrG/RHS"/>
</dbReference>
<gene>
    <name evidence="3" type="ORF">F3C80_00755</name>
</gene>
<organism evidence="3">
    <name type="scientific">Bacteroides ovatus</name>
    <dbReference type="NCBI Taxonomy" id="28116"/>
    <lineage>
        <taxon>Bacteria</taxon>
        <taxon>Pseudomonadati</taxon>
        <taxon>Bacteroidota</taxon>
        <taxon>Bacteroidia</taxon>
        <taxon>Bacteroidales</taxon>
        <taxon>Bacteroidaceae</taxon>
        <taxon>Bacteroides</taxon>
    </lineage>
</organism>
<keyword evidence="1" id="KW-0732">Signal</keyword>
<dbReference type="EMBL" id="VWHW01000001">
    <property type="protein sequence ID" value="KAA4396744.1"/>
    <property type="molecule type" value="Genomic_DNA"/>
</dbReference>
<dbReference type="InterPro" id="IPR022385">
    <property type="entry name" value="Rhs_assc_core"/>
</dbReference>
<dbReference type="PANTHER" id="PTHR32305:SF15">
    <property type="entry name" value="PROTEIN RHSA-RELATED"/>
    <property type="match status" value="1"/>
</dbReference>
<comment type="caution">
    <text evidence="3">The sequence shown here is derived from an EMBL/GenBank/DDBJ whole genome shotgun (WGS) entry which is preliminary data.</text>
</comment>
<dbReference type="RefSeq" id="WP_130060741.1">
    <property type="nucleotide sequence ID" value="NZ_CAKJZH010000002.1"/>
</dbReference>
<dbReference type="Gene3D" id="2.180.10.10">
    <property type="entry name" value="RHS repeat-associated core"/>
    <property type="match status" value="1"/>
</dbReference>
<feature type="chain" id="PRO_5026066441" description="DUF6443 domain-containing protein" evidence="1">
    <location>
        <begin position="22"/>
        <end position="1499"/>
    </location>
</feature>